<comment type="subunit">
    <text evidence="6">Forms polymers.</text>
</comment>
<dbReference type="NCBIfam" id="TIGR00904">
    <property type="entry name" value="mreB"/>
    <property type="match status" value="1"/>
</dbReference>
<dbReference type="HAMAP" id="MF_02207">
    <property type="entry name" value="MreB"/>
    <property type="match status" value="1"/>
</dbReference>
<evidence type="ECO:0000256" key="6">
    <source>
        <dbReference type="HAMAP-Rule" id="MF_02207"/>
    </source>
</evidence>
<comment type="caution">
    <text evidence="7">The sequence shown here is derived from an EMBL/GenBank/DDBJ whole genome shotgun (WGS) entry which is preliminary data.</text>
</comment>
<proteinExistence type="inferred from homology"/>
<dbReference type="SUPFAM" id="SSF53067">
    <property type="entry name" value="Actin-like ATPase domain"/>
    <property type="match status" value="2"/>
</dbReference>
<dbReference type="InterPro" id="IPR043129">
    <property type="entry name" value="ATPase_NBD"/>
</dbReference>
<dbReference type="Pfam" id="PF06723">
    <property type="entry name" value="MreB_Mbl"/>
    <property type="match status" value="1"/>
</dbReference>
<comment type="subcellular location">
    <subcellularLocation>
        <location evidence="6">Cytoplasm</location>
    </subcellularLocation>
    <text evidence="6">Membrane-associated.</text>
</comment>
<evidence type="ECO:0000256" key="1">
    <source>
        <dbReference type="ARBA" id="ARBA00022490"/>
    </source>
</evidence>
<comment type="function">
    <text evidence="6">Forms membrane-associated dynamic filaments that are essential for cell shape determination. Acts by regulating cell wall synthesis and cell elongation, and thus cell shape. A feedback loop between cell geometry and MreB localization may maintain elongated cell shape by targeting cell wall growth to regions of negative cell wall curvature.</text>
</comment>
<keyword evidence="1 6" id="KW-0963">Cytoplasm</keyword>
<gene>
    <name evidence="6" type="primary">mreB</name>
    <name evidence="7" type="ORF">WMO23_00590</name>
</gene>
<name>A0ABV1CVA6_9FIRM</name>
<evidence type="ECO:0000256" key="2">
    <source>
        <dbReference type="ARBA" id="ARBA00022741"/>
    </source>
</evidence>
<dbReference type="PRINTS" id="PR01652">
    <property type="entry name" value="SHAPEPROTEIN"/>
</dbReference>
<dbReference type="NCBIfam" id="NF010539">
    <property type="entry name" value="PRK13927.1"/>
    <property type="match status" value="1"/>
</dbReference>
<feature type="binding site" evidence="6">
    <location>
        <begin position="178"/>
        <end position="180"/>
    </location>
    <ligand>
        <name>ATP</name>
        <dbReference type="ChEBI" id="CHEBI:30616"/>
    </ligand>
</feature>
<keyword evidence="8" id="KW-1185">Reference proteome</keyword>
<comment type="similarity">
    <text evidence="5 6">Belongs to the FtsA/MreB family.</text>
</comment>
<feature type="binding site" evidence="6">
    <location>
        <begin position="226"/>
        <end position="229"/>
    </location>
    <ligand>
        <name>ATP</name>
        <dbReference type="ChEBI" id="CHEBI:30616"/>
    </ligand>
</feature>
<comment type="caution">
    <text evidence="6">Lacks conserved residue(s) required for the propagation of feature annotation.</text>
</comment>
<evidence type="ECO:0000256" key="4">
    <source>
        <dbReference type="ARBA" id="ARBA00022960"/>
    </source>
</evidence>
<dbReference type="PANTHER" id="PTHR42749">
    <property type="entry name" value="CELL SHAPE-DETERMINING PROTEIN MREB"/>
    <property type="match status" value="1"/>
</dbReference>
<feature type="binding site" evidence="6">
    <location>
        <begin position="34"/>
        <end position="36"/>
    </location>
    <ligand>
        <name>ATP</name>
        <dbReference type="ChEBI" id="CHEBI:30616"/>
    </ligand>
</feature>
<dbReference type="Proteomes" id="UP001433088">
    <property type="component" value="Unassembled WGS sequence"/>
</dbReference>
<keyword evidence="3 6" id="KW-0067">ATP-binding</keyword>
<dbReference type="CDD" id="cd10225">
    <property type="entry name" value="ASKHA_NBD_MreB-like"/>
    <property type="match status" value="1"/>
</dbReference>
<keyword evidence="4 6" id="KW-0133">Cell shape</keyword>
<evidence type="ECO:0000256" key="5">
    <source>
        <dbReference type="ARBA" id="ARBA00023458"/>
    </source>
</evidence>
<sequence length="356" mass="38472">MRKKKTKKRVQPKQSHSFFLANWFGSDIAIDLGTANIIVFVKNRGIVVNEPAVIAVDTMENKVVAIGREAQAMLGRTPRNIHAYHPLRNGVIADYDATEYMLRYFIRKAIGKALIFKPRVVICVPSSVTNVERRAVIEAAMQAGARKTTVMEEPLAAAIGAGLDIATSNGSMVVDMGGGTTDVAVLSLSGVVISESLRIGSNTFDEAIIRYLEKIKHVAIGQHTAEELKILIGTAMGDGRRMTADVRGRSTETGLPTSVDIDSQEIRQALDEPIQTVLKTIVSILEKTPPELAADIADHGIVLTGGGLLLDSFDRLISQTTGMAAYLCDEPLLCVANGAGKALREMDRLKDSFDDL</sequence>
<protein>
    <recommendedName>
        <fullName evidence="6">Cell shape-determining protein MreB</fullName>
    </recommendedName>
</protein>
<keyword evidence="2 6" id="KW-0547">Nucleotide-binding</keyword>
<reference evidence="7 8" key="1">
    <citation type="submission" date="2024-03" db="EMBL/GenBank/DDBJ databases">
        <title>Human intestinal bacterial collection.</title>
        <authorList>
            <person name="Pauvert C."/>
            <person name="Hitch T.C.A."/>
            <person name="Clavel T."/>
        </authorList>
    </citation>
    <scope>NUCLEOTIDE SEQUENCE [LARGE SCALE GENOMIC DNA]</scope>
    <source>
        <strain evidence="7 8">CLA-AA-H81</strain>
    </source>
</reference>
<dbReference type="InterPro" id="IPR056546">
    <property type="entry name" value="MreB_MamK-like"/>
</dbReference>
<dbReference type="EMBL" id="JBBMEU010000002">
    <property type="protein sequence ID" value="MEQ2421242.1"/>
    <property type="molecule type" value="Genomic_DNA"/>
</dbReference>
<accession>A0ABV1CVA6</accession>
<dbReference type="InterPro" id="IPR004753">
    <property type="entry name" value="MreB"/>
</dbReference>
<organism evidence="7 8">
    <name type="scientific">Megasphaera intestinihominis</name>
    <dbReference type="NCBI Taxonomy" id="3133159"/>
    <lineage>
        <taxon>Bacteria</taxon>
        <taxon>Bacillati</taxon>
        <taxon>Bacillota</taxon>
        <taxon>Negativicutes</taxon>
        <taxon>Veillonellales</taxon>
        <taxon>Veillonellaceae</taxon>
        <taxon>Megasphaera</taxon>
    </lineage>
</organism>
<dbReference type="Gene3D" id="3.30.420.40">
    <property type="match status" value="3"/>
</dbReference>
<dbReference type="RefSeq" id="WP_020309664.1">
    <property type="nucleotide sequence ID" value="NZ_JBBMEU010000002.1"/>
</dbReference>
<evidence type="ECO:0000313" key="8">
    <source>
        <dbReference type="Proteomes" id="UP001433088"/>
    </source>
</evidence>
<evidence type="ECO:0000256" key="3">
    <source>
        <dbReference type="ARBA" id="ARBA00022840"/>
    </source>
</evidence>
<dbReference type="PANTHER" id="PTHR42749:SF1">
    <property type="entry name" value="CELL SHAPE-DETERMINING PROTEIN MREB"/>
    <property type="match status" value="1"/>
</dbReference>
<evidence type="ECO:0000313" key="7">
    <source>
        <dbReference type="EMBL" id="MEQ2421242.1"/>
    </source>
</evidence>